<dbReference type="CDD" id="cd00338">
    <property type="entry name" value="Ser_Recombinase"/>
    <property type="match status" value="1"/>
</dbReference>
<dbReference type="SMART" id="SM00857">
    <property type="entry name" value="Resolvase"/>
    <property type="match status" value="1"/>
</dbReference>
<dbReference type="InterPro" id="IPR011109">
    <property type="entry name" value="DNA_bind_recombinase_dom"/>
</dbReference>
<dbReference type="InterPro" id="IPR036162">
    <property type="entry name" value="Resolvase-like_N_sf"/>
</dbReference>
<accession>A0A174ZE60</accession>
<dbReference type="EMBL" id="CZBY01000003">
    <property type="protein sequence ID" value="CUQ82548.1"/>
    <property type="molecule type" value="Genomic_DNA"/>
</dbReference>
<feature type="domain" description="Recombinase" evidence="2">
    <location>
        <begin position="175"/>
        <end position="301"/>
    </location>
</feature>
<proteinExistence type="predicted"/>
<evidence type="ECO:0000259" key="2">
    <source>
        <dbReference type="PROSITE" id="PS51737"/>
    </source>
</evidence>
<feature type="domain" description="Resolvase/invertase-type recombinase catalytic" evidence="1">
    <location>
        <begin position="19"/>
        <end position="167"/>
    </location>
</feature>
<dbReference type="GO" id="GO:0000150">
    <property type="term" value="F:DNA strand exchange activity"/>
    <property type="evidence" value="ECO:0007669"/>
    <property type="project" value="InterPro"/>
</dbReference>
<organism evidence="3 4">
    <name type="scientific">[Eubacterium] siraeum</name>
    <dbReference type="NCBI Taxonomy" id="39492"/>
    <lineage>
        <taxon>Bacteria</taxon>
        <taxon>Bacillati</taxon>
        <taxon>Bacillota</taxon>
        <taxon>Clostridia</taxon>
        <taxon>Eubacteriales</taxon>
        <taxon>Oscillospiraceae</taxon>
        <taxon>Oscillospiraceae incertae sedis</taxon>
    </lineage>
</organism>
<dbReference type="PANTHER" id="PTHR30461:SF23">
    <property type="entry name" value="DNA RECOMBINASE-RELATED"/>
    <property type="match status" value="1"/>
</dbReference>
<protein>
    <submittedName>
        <fullName evidence="3">Transposase and inactivated derivatives</fullName>
    </submittedName>
</protein>
<dbReference type="OrthoDB" id="1839742at2"/>
<reference evidence="3 4" key="1">
    <citation type="submission" date="2015-09" db="EMBL/GenBank/DDBJ databases">
        <authorList>
            <consortium name="Pathogen Informatics"/>
        </authorList>
    </citation>
    <scope>NUCLEOTIDE SEQUENCE [LARGE SCALE GENOMIC DNA]</scope>
    <source>
        <strain evidence="3 4">2789STDY5834928</strain>
    </source>
</reference>
<dbReference type="InterPro" id="IPR038109">
    <property type="entry name" value="DNA_bind_recomb_sf"/>
</dbReference>
<dbReference type="Pfam" id="PF07508">
    <property type="entry name" value="Recombinase"/>
    <property type="match status" value="1"/>
</dbReference>
<dbReference type="InterPro" id="IPR050639">
    <property type="entry name" value="SSR_resolvase"/>
</dbReference>
<dbReference type="InterPro" id="IPR025827">
    <property type="entry name" value="Zn_ribbon_recom_dom"/>
</dbReference>
<gene>
    <name evidence="3" type="ORF">ERS852540_00508</name>
</gene>
<dbReference type="Proteomes" id="UP000095662">
    <property type="component" value="Unassembled WGS sequence"/>
</dbReference>
<name>A0A174ZE60_9FIRM</name>
<dbReference type="InterPro" id="IPR006119">
    <property type="entry name" value="Resolv_N"/>
</dbReference>
<dbReference type="Gene3D" id="3.90.1750.20">
    <property type="entry name" value="Putative Large Serine Recombinase, Chain B, Domain 2"/>
    <property type="match status" value="1"/>
</dbReference>
<dbReference type="AlphaFoldDB" id="A0A174ZE60"/>
<evidence type="ECO:0000313" key="3">
    <source>
        <dbReference type="EMBL" id="CUQ82548.1"/>
    </source>
</evidence>
<dbReference type="PROSITE" id="PS51736">
    <property type="entry name" value="RECOMBINASES_3"/>
    <property type="match status" value="1"/>
</dbReference>
<dbReference type="Pfam" id="PF00239">
    <property type="entry name" value="Resolvase"/>
    <property type="match status" value="1"/>
</dbReference>
<dbReference type="Gene3D" id="3.40.50.1390">
    <property type="entry name" value="Resolvase, N-terminal catalytic domain"/>
    <property type="match status" value="1"/>
</dbReference>
<evidence type="ECO:0000259" key="1">
    <source>
        <dbReference type="PROSITE" id="PS51736"/>
    </source>
</evidence>
<dbReference type="PROSITE" id="PS51737">
    <property type="entry name" value="RECOMBINASE_DNA_BIND"/>
    <property type="match status" value="1"/>
</dbReference>
<dbReference type="STRING" id="39492.ERS852540_00508"/>
<dbReference type="SUPFAM" id="SSF53041">
    <property type="entry name" value="Resolvase-like"/>
    <property type="match status" value="1"/>
</dbReference>
<dbReference type="Pfam" id="PF13408">
    <property type="entry name" value="Zn_ribbon_recom"/>
    <property type="match status" value="1"/>
</dbReference>
<sequence length="515" mass="59890">MPEIRVIEPIIFAPAEKLRVCAYARVSSDSTDQRNSFASQVNYYTKYIQAHEGWTFVDIYADQGITGTSALKRDEFLRLMRDCRQGKIDRILVKSVSRFARNAQDCIEAVRELRQLGVTVYFEKEHINTANMSNEMFLSMMSAFAQEESISISKNMRKGAVMRMKNGTFRLSQAPYGYYLDEKGILIVQQEESKIVQRIFGNFLSGMGIQEIAAELQKEHIPKLNGEPIWSYTGILYILTNERYIGDELFQKRYTTDTLPFQKKINRGQKKQYYAEDTHDPIISREVFRKAQELLKRKSERHGHQNNGQYTFTSLIVCDECGTNFCRRIAKNQRVLWTCRKHFKGKHLCSMESLNETEIQQCFLTLYKKLAENRQEILGSYLRQLEELKDKDFMAHPDAMELNRQIAGLLEQNHTLHRLRAKECIDSAFFIAQSNELSQKISNLKAELKQYRDLNEYADFIDNTRLILTILDSPMPVFSSSVFRNIVSRITVTHETLRFQLVNGLELEEERISGG</sequence>
<dbReference type="GO" id="GO:0003677">
    <property type="term" value="F:DNA binding"/>
    <property type="evidence" value="ECO:0007669"/>
    <property type="project" value="InterPro"/>
</dbReference>
<dbReference type="PANTHER" id="PTHR30461">
    <property type="entry name" value="DNA-INVERTASE FROM LAMBDOID PROPHAGE"/>
    <property type="match status" value="1"/>
</dbReference>
<evidence type="ECO:0000313" key="4">
    <source>
        <dbReference type="Proteomes" id="UP000095662"/>
    </source>
</evidence>